<feature type="transmembrane region" description="Helical" evidence="18">
    <location>
        <begin position="216"/>
        <end position="240"/>
    </location>
</feature>
<evidence type="ECO:0000256" key="15">
    <source>
        <dbReference type="ARBA" id="ARBA00033342"/>
    </source>
</evidence>
<dbReference type="CDD" id="cd20070">
    <property type="entry name" value="5TM_YidC_Alb3"/>
    <property type="match status" value="1"/>
</dbReference>
<dbReference type="OrthoDB" id="9780552at2"/>
<dbReference type="Proteomes" id="UP000216300">
    <property type="component" value="Unassembled WGS sequence"/>
</dbReference>
<evidence type="ECO:0000256" key="11">
    <source>
        <dbReference type="ARBA" id="ARBA00025034"/>
    </source>
</evidence>
<feature type="domain" description="Membrane insertase YidC/Oxa/ALB C-terminal" evidence="19">
    <location>
        <begin position="42"/>
        <end position="255"/>
    </location>
</feature>
<keyword evidence="8 18" id="KW-1133">Transmembrane helix</keyword>
<evidence type="ECO:0000256" key="10">
    <source>
        <dbReference type="ARBA" id="ARBA00023186"/>
    </source>
</evidence>
<gene>
    <name evidence="20" type="ORF">CGZ91_09015</name>
</gene>
<keyword evidence="7" id="KW-0653">Protein transport</keyword>
<dbReference type="NCBIfam" id="TIGR03592">
    <property type="entry name" value="yidC_oxa1_cterm"/>
    <property type="match status" value="1"/>
</dbReference>
<reference evidence="20 21" key="1">
    <citation type="submission" date="2017-07" db="EMBL/GenBank/DDBJ databases">
        <title>Draft whole genome sequences of clinical Proprionibacteriaceae strains.</title>
        <authorList>
            <person name="Bernier A.-M."/>
            <person name="Bernard K."/>
            <person name="Domingo M.-C."/>
        </authorList>
    </citation>
    <scope>NUCLEOTIDE SEQUENCE [LARGE SCALE GENOMIC DNA]</scope>
    <source>
        <strain evidence="20 21">NML 150081</strain>
    </source>
</reference>
<dbReference type="Pfam" id="PF02096">
    <property type="entry name" value="60KD_IMP"/>
    <property type="match status" value="1"/>
</dbReference>
<dbReference type="AlphaFoldDB" id="A0A255EGA3"/>
<dbReference type="PANTHER" id="PTHR12428">
    <property type="entry name" value="OXA1"/>
    <property type="match status" value="1"/>
</dbReference>
<keyword evidence="6 16" id="KW-0812">Transmembrane</keyword>
<dbReference type="GO" id="GO:0005886">
    <property type="term" value="C:plasma membrane"/>
    <property type="evidence" value="ECO:0007669"/>
    <property type="project" value="UniProtKB-SubCell"/>
</dbReference>
<dbReference type="GO" id="GO:0032977">
    <property type="term" value="F:membrane insertase activity"/>
    <property type="evidence" value="ECO:0007669"/>
    <property type="project" value="InterPro"/>
</dbReference>
<evidence type="ECO:0000256" key="5">
    <source>
        <dbReference type="ARBA" id="ARBA00022475"/>
    </source>
</evidence>
<accession>A0A255EGA3</accession>
<feature type="compositionally biased region" description="Basic and acidic residues" evidence="17">
    <location>
        <begin position="275"/>
        <end position="296"/>
    </location>
</feature>
<evidence type="ECO:0000259" key="19">
    <source>
        <dbReference type="Pfam" id="PF02096"/>
    </source>
</evidence>
<organism evidence="20 21">
    <name type="scientific">Parenemella sanctibonifatiensis</name>
    <dbReference type="NCBI Taxonomy" id="2016505"/>
    <lineage>
        <taxon>Bacteria</taxon>
        <taxon>Bacillati</taxon>
        <taxon>Actinomycetota</taxon>
        <taxon>Actinomycetes</taxon>
        <taxon>Propionibacteriales</taxon>
        <taxon>Propionibacteriaceae</taxon>
        <taxon>Parenemella</taxon>
    </lineage>
</organism>
<dbReference type="RefSeq" id="WP_094454444.1">
    <property type="nucleotide sequence ID" value="NZ_NMVJ01000007.1"/>
</dbReference>
<keyword evidence="4" id="KW-0813">Transport</keyword>
<comment type="subunit">
    <text evidence="12">Interacts with the Sec translocase complex via SecD. Specifically interacts with transmembrane segments of nascent integral membrane proteins during membrane integration.</text>
</comment>
<keyword evidence="9 18" id="KW-0472">Membrane</keyword>
<proteinExistence type="inferred from homology"/>
<evidence type="ECO:0000256" key="1">
    <source>
        <dbReference type="ARBA" id="ARBA00004651"/>
    </source>
</evidence>
<feature type="transmembrane region" description="Helical" evidence="18">
    <location>
        <begin position="42"/>
        <end position="62"/>
    </location>
</feature>
<evidence type="ECO:0000256" key="17">
    <source>
        <dbReference type="SAM" id="MobiDB-lite"/>
    </source>
</evidence>
<evidence type="ECO:0000256" key="14">
    <source>
        <dbReference type="ARBA" id="ARBA00033245"/>
    </source>
</evidence>
<dbReference type="GO" id="GO:0015031">
    <property type="term" value="P:protein transport"/>
    <property type="evidence" value="ECO:0007669"/>
    <property type="project" value="UniProtKB-KW"/>
</dbReference>
<dbReference type="PANTHER" id="PTHR12428:SF65">
    <property type="entry name" value="CYTOCHROME C OXIDASE ASSEMBLY PROTEIN COX18, MITOCHONDRIAL"/>
    <property type="match status" value="1"/>
</dbReference>
<evidence type="ECO:0000256" key="18">
    <source>
        <dbReference type="SAM" id="Phobius"/>
    </source>
</evidence>
<dbReference type="GO" id="GO:0051205">
    <property type="term" value="P:protein insertion into membrane"/>
    <property type="evidence" value="ECO:0007669"/>
    <property type="project" value="TreeGrafter"/>
</dbReference>
<dbReference type="InterPro" id="IPR047196">
    <property type="entry name" value="YidC_ALB_C"/>
</dbReference>
<comment type="caution">
    <text evidence="20">The sequence shown here is derived from an EMBL/GenBank/DDBJ whole genome shotgun (WGS) entry which is preliminary data.</text>
</comment>
<dbReference type="NCBIfam" id="NF002350">
    <property type="entry name" value="PRK01315.1"/>
    <property type="match status" value="1"/>
</dbReference>
<evidence type="ECO:0000256" key="3">
    <source>
        <dbReference type="ARBA" id="ARBA00015325"/>
    </source>
</evidence>
<evidence type="ECO:0000256" key="12">
    <source>
        <dbReference type="ARBA" id="ARBA00026028"/>
    </source>
</evidence>
<protein>
    <recommendedName>
        <fullName evidence="3">Membrane protein insertase YidC</fullName>
    </recommendedName>
    <alternativeName>
        <fullName evidence="15">Foldase YidC</fullName>
    </alternativeName>
    <alternativeName>
        <fullName evidence="14">Membrane integrase YidC</fullName>
    </alternativeName>
    <alternativeName>
        <fullName evidence="13">Membrane protein YidC</fullName>
    </alternativeName>
</protein>
<comment type="subcellular location">
    <subcellularLocation>
        <location evidence="1">Cell membrane</location>
        <topology evidence="1">Multi-pass membrane protein</topology>
    </subcellularLocation>
    <subcellularLocation>
        <location evidence="16">Membrane</location>
        <topology evidence="16">Multi-pass membrane protein</topology>
    </subcellularLocation>
</comment>
<evidence type="ECO:0000256" key="16">
    <source>
        <dbReference type="RuleBase" id="RU003945"/>
    </source>
</evidence>
<name>A0A255EGA3_9ACTN</name>
<evidence type="ECO:0000256" key="2">
    <source>
        <dbReference type="ARBA" id="ARBA00010527"/>
    </source>
</evidence>
<dbReference type="InterPro" id="IPR001708">
    <property type="entry name" value="YidC/ALB3/OXA1/COX18"/>
</dbReference>
<sequence>MDAIFGFFDTLMTPIYAAISGVLVAFHTLWSPVLGSEGGWTWVLSIMCLTVVIRTLLIPLFVKQIRSSRNMMHVQPKLKALQEKYGHDRERLGQETMKLYREEGVNPMASCFPLLLQMPILIGLYRVLSEAAFGRPLGYFLENNLSLVDSLANAEIFGARISDRFWPIESWGPVQTVALVLILAMTALLFFTQREMMQKNMSAEAMTGPMGQTQKMMLYGMPVMFAFFGVSIPIGVLVYWTTSNAWTMGQQFLLMRNNPTPGSPAYADWEDRMRAQGKDPEYESAKRSGRKVEKPAPKHAGTATKVKRGAAEPEVVEEPAEAPRVQRQQPRRQTRSNRRR</sequence>
<evidence type="ECO:0000256" key="13">
    <source>
        <dbReference type="ARBA" id="ARBA00031538"/>
    </source>
</evidence>
<comment type="function">
    <text evidence="11">Required for the insertion and/or proper folding and/or complex formation of integral membrane proteins into the membrane. Involved in integration of membrane proteins that insert both dependently and independently of the Sec translocase complex, as well as at least some lipoproteins. Aids folding of multispanning membrane proteins.</text>
</comment>
<feature type="transmembrane region" description="Helical" evidence="18">
    <location>
        <begin position="7"/>
        <end position="30"/>
    </location>
</feature>
<keyword evidence="5" id="KW-1003">Cell membrane</keyword>
<comment type="similarity">
    <text evidence="2">Belongs to the OXA1/ALB3/YidC family. Type 1 subfamily.</text>
</comment>
<feature type="compositionally biased region" description="Basic residues" evidence="17">
    <location>
        <begin position="329"/>
        <end position="340"/>
    </location>
</feature>
<keyword evidence="10" id="KW-0143">Chaperone</keyword>
<dbReference type="InterPro" id="IPR028055">
    <property type="entry name" value="YidC/Oxa/ALB_C"/>
</dbReference>
<evidence type="ECO:0000313" key="21">
    <source>
        <dbReference type="Proteomes" id="UP000216300"/>
    </source>
</evidence>
<feature type="region of interest" description="Disordered" evidence="17">
    <location>
        <begin position="275"/>
        <end position="340"/>
    </location>
</feature>
<evidence type="ECO:0000256" key="7">
    <source>
        <dbReference type="ARBA" id="ARBA00022927"/>
    </source>
</evidence>
<evidence type="ECO:0000256" key="9">
    <source>
        <dbReference type="ARBA" id="ARBA00023136"/>
    </source>
</evidence>
<feature type="transmembrane region" description="Helical" evidence="18">
    <location>
        <begin position="172"/>
        <end position="191"/>
    </location>
</feature>
<dbReference type="EMBL" id="NMVJ01000007">
    <property type="protein sequence ID" value="OYN90290.1"/>
    <property type="molecule type" value="Genomic_DNA"/>
</dbReference>
<evidence type="ECO:0000256" key="4">
    <source>
        <dbReference type="ARBA" id="ARBA00022448"/>
    </source>
</evidence>
<evidence type="ECO:0000313" key="20">
    <source>
        <dbReference type="EMBL" id="OYN90290.1"/>
    </source>
</evidence>
<keyword evidence="21" id="KW-1185">Reference proteome</keyword>
<evidence type="ECO:0000256" key="8">
    <source>
        <dbReference type="ARBA" id="ARBA00022989"/>
    </source>
</evidence>
<evidence type="ECO:0000256" key="6">
    <source>
        <dbReference type="ARBA" id="ARBA00022692"/>
    </source>
</evidence>